<evidence type="ECO:0000313" key="2">
    <source>
        <dbReference type="Proteomes" id="UP000032434"/>
    </source>
</evidence>
<proteinExistence type="predicted"/>
<dbReference type="AlphaFoldDB" id="A0A061AAL3"/>
<dbReference type="HOGENOM" id="CLU_3148253_0_0_14"/>
<dbReference type="Proteomes" id="UP000032434">
    <property type="component" value="Chromosome 1"/>
</dbReference>
<protein>
    <submittedName>
        <fullName evidence="1">Uncharacterized protein</fullName>
    </submittedName>
</protein>
<sequence length="48" mass="5761">MGYSEDLKIVQDAINFGEVKEQLKELEIKVVTKYQIRDNYFPTNYYLL</sequence>
<gene>
    <name evidence="1" type="ORF">Aocu_08670</name>
</gene>
<organism evidence="1 2">
    <name type="scientific">Acholeplasma oculi</name>
    <dbReference type="NCBI Taxonomy" id="35623"/>
    <lineage>
        <taxon>Bacteria</taxon>
        <taxon>Bacillati</taxon>
        <taxon>Mycoplasmatota</taxon>
        <taxon>Mollicutes</taxon>
        <taxon>Acholeplasmatales</taxon>
        <taxon>Acholeplasmataceae</taxon>
        <taxon>Acholeplasma</taxon>
    </lineage>
</organism>
<dbReference type="EMBL" id="LK028559">
    <property type="protein sequence ID" value="CDR30940.1"/>
    <property type="molecule type" value="Genomic_DNA"/>
</dbReference>
<evidence type="ECO:0000313" key="1">
    <source>
        <dbReference type="EMBL" id="CDR30940.1"/>
    </source>
</evidence>
<dbReference type="STRING" id="35623.Aocu_08670"/>
<dbReference type="KEGG" id="aoc:Aocu_08670"/>
<name>A0A061AAL3_9MOLU</name>
<reference evidence="2" key="1">
    <citation type="submission" date="2014-05" db="EMBL/GenBank/DDBJ databases">
        <authorList>
            <person name="Kube M."/>
        </authorList>
    </citation>
    <scope>NUCLEOTIDE SEQUENCE [LARGE SCALE GENOMIC DNA]</scope>
</reference>
<accession>A0A061AAL3</accession>
<keyword evidence="2" id="KW-1185">Reference proteome</keyword>
<dbReference type="RefSeq" id="WP_159444473.1">
    <property type="nucleotide sequence ID" value="NZ_FUZK01000001.1"/>
</dbReference>
<dbReference type="PATRIC" id="fig|35623.3.peg.867"/>
<dbReference type="InParanoid" id="A0A061AAL3"/>